<dbReference type="EMBL" id="CP007142">
    <property type="protein sequence ID" value="AJQ93340.1"/>
    <property type="molecule type" value="Genomic_DNA"/>
</dbReference>
<dbReference type="KEGG" id="gsn:YC6258_01292"/>
<gene>
    <name evidence="1" type="ORF">YC6258_01292</name>
</gene>
<accession>A0A0C5V1D9</accession>
<sequence length="45" mass="5133">MVFLYISPAVLNFDVFFEDNLNIQKFATLLLEAVKFLMIGCFTVG</sequence>
<name>A0A0C5V1D9_9GAMM</name>
<protein>
    <submittedName>
        <fullName evidence="1">Uncharacterized protein</fullName>
    </submittedName>
</protein>
<dbReference type="AlphaFoldDB" id="A0A0C5V1D9"/>
<reference evidence="1 2" key="1">
    <citation type="submission" date="2014-01" db="EMBL/GenBank/DDBJ databases">
        <title>Full genme sequencing of cellulolytic bacterium Gynuella sunshinyii YC6258T gen. nov., sp. nov.</title>
        <authorList>
            <person name="Khan H."/>
            <person name="Chung E.J."/>
            <person name="Chung Y.R."/>
        </authorList>
    </citation>
    <scope>NUCLEOTIDE SEQUENCE [LARGE SCALE GENOMIC DNA]</scope>
    <source>
        <strain evidence="1 2">YC6258</strain>
    </source>
</reference>
<organism evidence="1 2">
    <name type="scientific">Gynuella sunshinyii YC6258</name>
    <dbReference type="NCBI Taxonomy" id="1445510"/>
    <lineage>
        <taxon>Bacteria</taxon>
        <taxon>Pseudomonadati</taxon>
        <taxon>Pseudomonadota</taxon>
        <taxon>Gammaproteobacteria</taxon>
        <taxon>Oceanospirillales</taxon>
        <taxon>Saccharospirillaceae</taxon>
        <taxon>Gynuella</taxon>
    </lineage>
</organism>
<dbReference type="HOGENOM" id="CLU_3200403_0_0_6"/>
<evidence type="ECO:0000313" key="1">
    <source>
        <dbReference type="EMBL" id="AJQ93340.1"/>
    </source>
</evidence>
<proteinExistence type="predicted"/>
<dbReference type="Proteomes" id="UP000032266">
    <property type="component" value="Chromosome"/>
</dbReference>
<evidence type="ECO:0000313" key="2">
    <source>
        <dbReference type="Proteomes" id="UP000032266"/>
    </source>
</evidence>
<keyword evidence="2" id="KW-1185">Reference proteome</keyword>
<dbReference type="STRING" id="1445510.YC6258_01292"/>